<dbReference type="Pfam" id="PF00132">
    <property type="entry name" value="Hexapep"/>
    <property type="match status" value="1"/>
</dbReference>
<dbReference type="InterPro" id="IPR051159">
    <property type="entry name" value="Hexapeptide_acetyltransf"/>
</dbReference>
<dbReference type="Gene3D" id="2.160.10.10">
    <property type="entry name" value="Hexapeptide repeat proteins"/>
    <property type="match status" value="1"/>
</dbReference>
<evidence type="ECO:0000313" key="1">
    <source>
        <dbReference type="EMBL" id="QCO91876.1"/>
    </source>
</evidence>
<reference evidence="1" key="1">
    <citation type="journal article" date="2019" name="Microb. Genom.">
        <title>Putative novel cps loci in a large global collection of pneumococci.</title>
        <authorList>
            <person name="van Tonder A.J."/>
            <person name="Gladstone R.A."/>
            <person name="Lo S.W."/>
            <person name="Nahm M.H."/>
            <person name="du Plessis M."/>
            <person name="Cornick J."/>
            <person name="Kwambana-Adams B."/>
            <person name="Madhi S.A."/>
            <person name="Hawkins P.A."/>
            <person name="Benisty R."/>
            <person name="Dagan R."/>
            <person name="Everett D."/>
            <person name="Antonio M."/>
            <person name="Klugman K.P."/>
            <person name="von Gottberg A."/>
            <person name="Breiman R.F."/>
            <person name="McGee L."/>
            <person name="Bentley S.D."/>
            <person name="The Global Pneumococcal Sequencing C.O."/>
        </authorList>
    </citation>
    <scope>NUCLEOTIDE SEQUENCE</scope>
    <source>
        <strain evidence="1">GPS_HK_33</strain>
    </source>
</reference>
<accession>A0A4P8GCE2</accession>
<dbReference type="EC" id="2.3.1.-" evidence="1"/>
<dbReference type="GO" id="GO:0016746">
    <property type="term" value="F:acyltransferase activity"/>
    <property type="evidence" value="ECO:0007669"/>
    <property type="project" value="UniProtKB-KW"/>
</dbReference>
<name>A0A4P8GCE2_STREE</name>
<proteinExistence type="predicted"/>
<dbReference type="PANTHER" id="PTHR23416:SF78">
    <property type="entry name" value="LIPOPOLYSACCHARIDE BIOSYNTHESIS O-ACETYL TRANSFERASE WBBJ-RELATED"/>
    <property type="match status" value="1"/>
</dbReference>
<dbReference type="SUPFAM" id="SSF51161">
    <property type="entry name" value="Trimeric LpxA-like enzymes"/>
    <property type="match status" value="1"/>
</dbReference>
<sequence length="166" mass="18680">MLNRLIRNFNKVYYSYRIKRKAAQCSGRVYTGGKTFVTANTYLDENVSFNGMSMYGEGKISIGKNFHSGLNCQIITSFHNYDLGDKIPYDESYIHKDVLIEDNVWVGNNVIILGGAIIEEGAIIQAGSTVAGRIPAGAIAGGHPAKPFRFRNMEHYNRLKRQKKFH</sequence>
<dbReference type="PANTHER" id="PTHR23416">
    <property type="entry name" value="SIALIC ACID SYNTHASE-RELATED"/>
    <property type="match status" value="1"/>
</dbReference>
<dbReference type="EMBL" id="MK606429">
    <property type="protein sequence ID" value="QCO91876.1"/>
    <property type="molecule type" value="Genomic_DNA"/>
</dbReference>
<dbReference type="InterPro" id="IPR001451">
    <property type="entry name" value="Hexapep"/>
</dbReference>
<dbReference type="CDD" id="cd04647">
    <property type="entry name" value="LbH_MAT_like"/>
    <property type="match status" value="1"/>
</dbReference>
<dbReference type="RefSeq" id="WP_044812583.1">
    <property type="nucleotide sequence ID" value="NZ_AP026925.1"/>
</dbReference>
<dbReference type="AlphaFoldDB" id="A0A4P8GCE2"/>
<organism evidence="1">
    <name type="scientific">Streptococcus pneumoniae</name>
    <dbReference type="NCBI Taxonomy" id="1313"/>
    <lineage>
        <taxon>Bacteria</taxon>
        <taxon>Bacillati</taxon>
        <taxon>Bacillota</taxon>
        <taxon>Bacilli</taxon>
        <taxon>Lactobacillales</taxon>
        <taxon>Streptococcaceae</taxon>
        <taxon>Streptococcus</taxon>
    </lineage>
</organism>
<protein>
    <submittedName>
        <fullName evidence="1">Putative acetyltransferase</fullName>
        <ecNumber evidence="1">2.3.1.-</ecNumber>
    </submittedName>
</protein>
<keyword evidence="1" id="KW-0808">Transferase</keyword>
<dbReference type="InterPro" id="IPR011004">
    <property type="entry name" value="Trimer_LpxA-like_sf"/>
</dbReference>
<gene>
    <name evidence="1" type="primary">wcwT</name>
</gene>
<keyword evidence="1" id="KW-0012">Acyltransferase</keyword>